<dbReference type="PANTHER" id="PTHR33877">
    <property type="entry name" value="SLL1193 PROTEIN"/>
    <property type="match status" value="1"/>
</dbReference>
<accession>B1BUD7</accession>
<sequence>MGRREYTLEEQNYIVKLKNENDVCCYCGKKLSRRERTLEHILPINRGGETVPENLAVCCEKCNKEKSDMTLQEYIEYKDRKKKFVSDIQLKIDQEEENKERYAQLLEEITKNYDMICYLKHIIKIYTKKVTMLKDLKSISCSKIEELQREKDLMENIFELETTKERIGKLNNADIELDFNYKLKQDNEDLLRDPIIKSIIINSTVNNSIINSSIINNSYVTNSNINCSQID</sequence>
<dbReference type="CDD" id="cd00085">
    <property type="entry name" value="HNHc"/>
    <property type="match status" value="1"/>
</dbReference>
<evidence type="ECO:0000313" key="4">
    <source>
        <dbReference type="Proteomes" id="UP000005337"/>
    </source>
</evidence>
<reference evidence="3 4" key="1">
    <citation type="submission" date="2007-07" db="EMBL/GenBank/DDBJ databases">
        <title>Annotation of Clostridium perfringens E str. JGS1987.</title>
        <authorList>
            <person name="Paulsen I."/>
            <person name="Sebastian Y."/>
        </authorList>
    </citation>
    <scope>NUCLEOTIDE SEQUENCE [LARGE SCALE GENOMIC DNA]</scope>
    <source>
        <strain evidence="4">E str. JGS1987</strain>
    </source>
</reference>
<protein>
    <submittedName>
        <fullName evidence="3">HNH endonuclease domain protein</fullName>
    </submittedName>
</protein>
<dbReference type="Pfam" id="PF14279">
    <property type="entry name" value="HNH_5"/>
    <property type="match status" value="1"/>
</dbReference>
<dbReference type="RefSeq" id="WP_003464186.1">
    <property type="nucleotide sequence ID" value="NZ_ABDW01000018.1"/>
</dbReference>
<evidence type="ECO:0000313" key="3">
    <source>
        <dbReference type="EMBL" id="EDT14753.1"/>
    </source>
</evidence>
<dbReference type="Proteomes" id="UP000005337">
    <property type="component" value="Unassembled WGS sequence"/>
</dbReference>
<keyword evidence="3" id="KW-0378">Hydrolase</keyword>
<dbReference type="InterPro" id="IPR003615">
    <property type="entry name" value="HNH_nuc"/>
</dbReference>
<feature type="domain" description="HNH nuclease" evidence="2">
    <location>
        <begin position="11"/>
        <end position="64"/>
    </location>
</feature>
<dbReference type="PANTHER" id="PTHR33877:SF2">
    <property type="entry name" value="OS07G0170200 PROTEIN"/>
    <property type="match status" value="1"/>
</dbReference>
<dbReference type="InterPro" id="IPR052892">
    <property type="entry name" value="NA-targeting_endonuclease"/>
</dbReference>
<name>B1BUD7_CLOPF</name>
<feature type="coiled-coil region" evidence="1">
    <location>
        <begin position="85"/>
        <end position="112"/>
    </location>
</feature>
<gene>
    <name evidence="3" type="ORF">AC3_1390</name>
</gene>
<keyword evidence="3" id="KW-0255">Endonuclease</keyword>
<dbReference type="EMBL" id="ABDW01000018">
    <property type="protein sequence ID" value="EDT14753.1"/>
    <property type="molecule type" value="Genomic_DNA"/>
</dbReference>
<dbReference type="SMART" id="SM00507">
    <property type="entry name" value="HNHc"/>
    <property type="match status" value="1"/>
</dbReference>
<keyword evidence="1" id="KW-0175">Coiled coil</keyword>
<evidence type="ECO:0000256" key="1">
    <source>
        <dbReference type="SAM" id="Coils"/>
    </source>
</evidence>
<organism evidence="3 4">
    <name type="scientific">Clostridium perfringens E str. JGS1987</name>
    <dbReference type="NCBI Taxonomy" id="451755"/>
    <lineage>
        <taxon>Bacteria</taxon>
        <taxon>Bacillati</taxon>
        <taxon>Bacillota</taxon>
        <taxon>Clostridia</taxon>
        <taxon>Eubacteriales</taxon>
        <taxon>Clostridiaceae</taxon>
        <taxon>Clostridium</taxon>
    </lineage>
</organism>
<dbReference type="InterPro" id="IPR029471">
    <property type="entry name" value="HNH_5"/>
</dbReference>
<dbReference type="AlphaFoldDB" id="B1BUD7"/>
<dbReference type="GO" id="GO:0004519">
    <property type="term" value="F:endonuclease activity"/>
    <property type="evidence" value="ECO:0007669"/>
    <property type="project" value="UniProtKB-KW"/>
</dbReference>
<keyword evidence="3" id="KW-0540">Nuclease</keyword>
<proteinExistence type="predicted"/>
<comment type="caution">
    <text evidence="3">The sequence shown here is derived from an EMBL/GenBank/DDBJ whole genome shotgun (WGS) entry which is preliminary data.</text>
</comment>
<evidence type="ECO:0000259" key="2">
    <source>
        <dbReference type="SMART" id="SM00507"/>
    </source>
</evidence>
<dbReference type="Gene3D" id="1.10.30.50">
    <property type="match status" value="1"/>
</dbReference>